<comment type="caution">
    <text evidence="1">The sequence shown here is derived from an EMBL/GenBank/DDBJ whole genome shotgun (WGS) entry which is preliminary data.</text>
</comment>
<accession>A0A850QTE8</accession>
<reference evidence="1 2" key="1">
    <citation type="submission" date="2020-06" db="EMBL/GenBank/DDBJ databases">
        <title>Photobacterium damselae subsp. damselae comparative genomics.</title>
        <authorList>
            <person name="Osorio C.R."/>
        </authorList>
    </citation>
    <scope>NUCLEOTIDE SEQUENCE [LARGE SCALE GENOMIC DNA]</scope>
    <source>
        <strain evidence="1 2">TW250/03</strain>
    </source>
</reference>
<evidence type="ECO:0008006" key="3">
    <source>
        <dbReference type="Google" id="ProtNLM"/>
    </source>
</evidence>
<organism evidence="1 2">
    <name type="scientific">Photobacterium damselae subsp. damselae</name>
    <name type="common">Listonella damsela</name>
    <dbReference type="NCBI Taxonomy" id="85581"/>
    <lineage>
        <taxon>Bacteria</taxon>
        <taxon>Pseudomonadati</taxon>
        <taxon>Pseudomonadota</taxon>
        <taxon>Gammaproteobacteria</taxon>
        <taxon>Vibrionales</taxon>
        <taxon>Vibrionaceae</taxon>
        <taxon>Photobacterium</taxon>
    </lineage>
</organism>
<dbReference type="AlphaFoldDB" id="A0A850QTE8"/>
<dbReference type="PROSITE" id="PS51257">
    <property type="entry name" value="PROKAR_LIPOPROTEIN"/>
    <property type="match status" value="1"/>
</dbReference>
<evidence type="ECO:0000313" key="1">
    <source>
        <dbReference type="EMBL" id="NVP01926.1"/>
    </source>
</evidence>
<proteinExistence type="predicted"/>
<sequence>MKKAICAIAIALTGCQSTNVQPPVTPFETNASYAYNVANQTALTKDKSKLRDFTQNEVEELKKVNLVGGNAGSASKFFGTLSLITGDFASAAVNLAGGMAADMSMGKHISGISRFIVAENAKKIDQSTKINNQIRKAIEKVLNKHGVYKIKTIQFENRTQDYIVGGKCTDPSVFSEQLKNEYSYFVKSNEYGSNQVWCRTGGFSDPQLDVTYFNYETNLISPKKVTSNYGFDKMYAPYGQLSYIGILTALNQELTVNNYNEFLKELSSELPTGYFIYKTNFQKEHSSIDGRYYTLPDFIPAIFHDGKQFDFIQGN</sequence>
<gene>
    <name evidence="1" type="ORF">HWA77_17055</name>
</gene>
<dbReference type="EMBL" id="JABXOR010001070">
    <property type="protein sequence ID" value="NVP01926.1"/>
    <property type="molecule type" value="Genomic_DNA"/>
</dbReference>
<dbReference type="Proteomes" id="UP000533429">
    <property type="component" value="Unassembled WGS sequence"/>
</dbReference>
<evidence type="ECO:0000313" key="2">
    <source>
        <dbReference type="Proteomes" id="UP000533429"/>
    </source>
</evidence>
<protein>
    <recommendedName>
        <fullName evidence="3">Lipoprotein</fullName>
    </recommendedName>
</protein>
<name>A0A850QTE8_PHODD</name>